<dbReference type="InterPro" id="IPR002748">
    <property type="entry name" value="CbiD"/>
</dbReference>
<evidence type="ECO:0000256" key="5">
    <source>
        <dbReference type="HAMAP-Rule" id="MF_00787"/>
    </source>
</evidence>
<dbReference type="KEGG" id="mfk:E2N92_11365"/>
<evidence type="ECO:0000256" key="3">
    <source>
        <dbReference type="ARBA" id="ARBA00022679"/>
    </source>
</evidence>
<proteinExistence type="inferred from homology"/>
<comment type="pathway">
    <text evidence="5">Cofactor biosynthesis; adenosylcobalamin biosynthesis; cob(II)yrinate a,c-diamide from sirohydrochlorin (anaerobic route): step 6/10.</text>
</comment>
<keyword evidence="4 5" id="KW-0949">S-adenosyl-L-methionine</keyword>
<dbReference type="HAMAP" id="MF_00787">
    <property type="entry name" value="CbiD"/>
    <property type="match status" value="1"/>
</dbReference>
<reference evidence="6" key="1">
    <citation type="journal article" date="2005" name="Int. J. Syst. Evol. Microbiol.">
        <title>Methanofollis formosanus sp. nov., isolated from a fish pond.</title>
        <authorList>
            <person name="Wu S.Y."/>
            <person name="Chen S.C."/>
            <person name="Lai M.C."/>
        </authorList>
    </citation>
    <scope>NUCLEOTIDE SEQUENCE</scope>
    <source>
        <strain evidence="6">ML15</strain>
    </source>
</reference>
<evidence type="ECO:0000256" key="4">
    <source>
        <dbReference type="ARBA" id="ARBA00022691"/>
    </source>
</evidence>
<dbReference type="GO" id="GO:0008168">
    <property type="term" value="F:methyltransferase activity"/>
    <property type="evidence" value="ECO:0007669"/>
    <property type="project" value="UniProtKB-UniRule"/>
</dbReference>
<gene>
    <name evidence="5" type="primary">cbiD</name>
    <name evidence="6" type="ORF">E2N92_11365</name>
</gene>
<keyword evidence="7" id="KW-1185">Reference proteome</keyword>
<protein>
    <recommendedName>
        <fullName evidence="5">Cobalt-precorrin-5B C(1)-methyltransferase</fullName>
        <ecNumber evidence="5">2.1.1.195</ecNumber>
    </recommendedName>
    <alternativeName>
        <fullName evidence="5">Cobalt-precorrin-6A synthase</fullName>
    </alternativeName>
</protein>
<dbReference type="PANTHER" id="PTHR35863">
    <property type="entry name" value="COBALT-PRECORRIN-5B C(1)-METHYLTRANSFERASE"/>
    <property type="match status" value="1"/>
</dbReference>
<dbReference type="NCBIfam" id="NF000856">
    <property type="entry name" value="PRK00075.2-5"/>
    <property type="match status" value="1"/>
</dbReference>
<dbReference type="PANTHER" id="PTHR35863:SF1">
    <property type="entry name" value="COBALT-PRECORRIN-5B C(1)-METHYLTRANSFERASE"/>
    <property type="match status" value="1"/>
</dbReference>
<name>A0A8G1EH87_9EURY</name>
<keyword evidence="2 5" id="KW-0489">Methyltransferase</keyword>
<evidence type="ECO:0000256" key="2">
    <source>
        <dbReference type="ARBA" id="ARBA00022603"/>
    </source>
</evidence>
<comment type="catalytic activity">
    <reaction evidence="5">
        <text>Co-precorrin-5B + S-adenosyl-L-methionine = Co-precorrin-6A + S-adenosyl-L-homocysteine</text>
        <dbReference type="Rhea" id="RHEA:26285"/>
        <dbReference type="ChEBI" id="CHEBI:57856"/>
        <dbReference type="ChEBI" id="CHEBI:59789"/>
        <dbReference type="ChEBI" id="CHEBI:60063"/>
        <dbReference type="ChEBI" id="CHEBI:60064"/>
        <dbReference type="EC" id="2.1.1.195"/>
    </reaction>
</comment>
<reference evidence="6" key="2">
    <citation type="submission" date="2019-03" db="EMBL/GenBank/DDBJ databases">
        <authorList>
            <person name="Chen S.-C."/>
            <person name="Wu S.-Y."/>
            <person name="Lai M.-C."/>
        </authorList>
    </citation>
    <scope>NUCLEOTIDE SEQUENCE</scope>
    <source>
        <strain evidence="6">ML15</strain>
    </source>
</reference>
<dbReference type="SUPFAM" id="SSF111342">
    <property type="entry name" value="CbiD-like"/>
    <property type="match status" value="1"/>
</dbReference>
<dbReference type="GO" id="GO:0019251">
    <property type="term" value="P:anaerobic cobalamin biosynthetic process"/>
    <property type="evidence" value="ECO:0007669"/>
    <property type="project" value="UniProtKB-UniRule"/>
</dbReference>
<evidence type="ECO:0000313" key="7">
    <source>
        <dbReference type="Proteomes" id="UP000826709"/>
    </source>
</evidence>
<dbReference type="GO" id="GO:0032259">
    <property type="term" value="P:methylation"/>
    <property type="evidence" value="ECO:0007669"/>
    <property type="project" value="UniProtKB-KW"/>
</dbReference>
<evidence type="ECO:0000313" key="6">
    <source>
        <dbReference type="EMBL" id="QYZ79979.1"/>
    </source>
</evidence>
<keyword evidence="1 5" id="KW-0169">Cobalamin biosynthesis</keyword>
<dbReference type="EC" id="2.1.1.195" evidence="5"/>
<keyword evidence="3 5" id="KW-0808">Transferase</keyword>
<dbReference type="EMBL" id="CP037968">
    <property type="protein sequence ID" value="QYZ79979.1"/>
    <property type="molecule type" value="Genomic_DNA"/>
</dbReference>
<sequence length="344" mass="35087">MWSGRVRDEAIVDPVTGFVYPAEWVGRCTDPAALTLAASGLGVLTADGSVLRRGFTTGTTAAAACRAAVLSLAKPVDAVSLLLPCGLEVVVPARGAGGRGEARKDSGDYHADVTAGLAFVAVAEQVPAGVEVEYGGGVGRFVRETPRYPLGSPAVSPTARATIEGAVGSAAASVGLPGVWVRLSVPDGAAVAAQTLNPRIGVEGGISVLGSTGLVEPWDDHLSESALERVEGAEQVVLTTGRLGLRYARLLFPDREVVLVGVHLGRALAAAKGEVTVCGLPGLVMKFMDAEVLAGTGCATVEELTGTPAWQGVMERTFASFRAAHPTVRVVVVARDGTVLGDSG</sequence>
<dbReference type="Pfam" id="PF01888">
    <property type="entry name" value="CbiD"/>
    <property type="match status" value="1"/>
</dbReference>
<organism evidence="6 7">
    <name type="scientific">Methanofollis formosanus</name>
    <dbReference type="NCBI Taxonomy" id="299308"/>
    <lineage>
        <taxon>Archaea</taxon>
        <taxon>Methanobacteriati</taxon>
        <taxon>Methanobacteriota</taxon>
        <taxon>Stenosarchaea group</taxon>
        <taxon>Methanomicrobia</taxon>
        <taxon>Methanomicrobiales</taxon>
        <taxon>Methanomicrobiaceae</taxon>
        <taxon>Methanofollis</taxon>
    </lineage>
</organism>
<dbReference type="Gene3D" id="3.30.2110.10">
    <property type="entry name" value="CbiD-like"/>
    <property type="match status" value="1"/>
</dbReference>
<dbReference type="Gene3D" id="3.40.50.10720">
    <property type="entry name" value="CbiD-like domains"/>
    <property type="match status" value="1"/>
</dbReference>
<dbReference type="UniPathway" id="UPA00148">
    <property type="reaction ID" value="UER00227"/>
</dbReference>
<evidence type="ECO:0000256" key="1">
    <source>
        <dbReference type="ARBA" id="ARBA00022573"/>
    </source>
</evidence>
<comment type="similarity">
    <text evidence="5">Belongs to the CbiD family.</text>
</comment>
<accession>A0A8G1EH87</accession>
<dbReference type="AlphaFoldDB" id="A0A8G1EH87"/>
<dbReference type="InterPro" id="IPR036074">
    <property type="entry name" value="CbiD_sf"/>
</dbReference>
<comment type="function">
    <text evidence="5">Catalyzes the methylation of C-1 in cobalt-precorrin-5B to form cobalt-precorrin-6A.</text>
</comment>
<dbReference type="Proteomes" id="UP000826709">
    <property type="component" value="Chromosome"/>
</dbReference>